<dbReference type="InterPro" id="IPR036264">
    <property type="entry name" value="Bact_exopeptidase_dim_dom"/>
</dbReference>
<name>A0ABS5QM94_9BACT</name>
<dbReference type="RefSeq" id="WP_213348281.1">
    <property type="nucleotide sequence ID" value="NZ_JAEDAM010000006.1"/>
</dbReference>
<dbReference type="Pfam" id="PF07687">
    <property type="entry name" value="M20_dimer"/>
    <property type="match status" value="1"/>
</dbReference>
<dbReference type="GO" id="GO:0009014">
    <property type="term" value="F:succinyl-diaminopimelate desuccinylase activity"/>
    <property type="evidence" value="ECO:0007669"/>
    <property type="project" value="UniProtKB-EC"/>
</dbReference>
<keyword evidence="2 4" id="KW-0378">Hydrolase</keyword>
<evidence type="ECO:0000256" key="1">
    <source>
        <dbReference type="ARBA" id="ARBA00022723"/>
    </source>
</evidence>
<reference evidence="4 5" key="1">
    <citation type="journal article" date="2021" name="Nat. Commun.">
        <title>Reductive evolution and unique predatory mode in the CPR bacterium Vampirococcus lugosii.</title>
        <authorList>
            <person name="Moreira D."/>
            <person name="Zivanovic Y."/>
            <person name="Lopez-Archilla A.I."/>
            <person name="Iniesto M."/>
            <person name="Lopez-Garcia P."/>
        </authorList>
    </citation>
    <scope>NUCLEOTIDE SEQUENCE [LARGE SCALE GENOMIC DNA]</scope>
    <source>
        <strain evidence="4">Chiprana</strain>
    </source>
</reference>
<proteinExistence type="predicted"/>
<dbReference type="PANTHER" id="PTHR43808">
    <property type="entry name" value="ACETYLORNITHINE DEACETYLASE"/>
    <property type="match status" value="1"/>
</dbReference>
<comment type="caution">
    <text evidence="4">The sequence shown here is derived from an EMBL/GenBank/DDBJ whole genome shotgun (WGS) entry which is preliminary data.</text>
</comment>
<dbReference type="SUPFAM" id="SSF55031">
    <property type="entry name" value="Bacterial exopeptidase dimerisation domain"/>
    <property type="match status" value="1"/>
</dbReference>
<dbReference type="InterPro" id="IPR011650">
    <property type="entry name" value="Peptidase_M20_dimer"/>
</dbReference>
<gene>
    <name evidence="4" type="ORF">VAMP_9n257</name>
</gene>
<dbReference type="InterPro" id="IPR050072">
    <property type="entry name" value="Peptidase_M20A"/>
</dbReference>
<dbReference type="InterPro" id="IPR002933">
    <property type="entry name" value="Peptidase_M20"/>
</dbReference>
<protein>
    <submittedName>
        <fullName evidence="4">Peptidase M20</fullName>
        <ecNumber evidence="4">3.5.1.18</ecNumber>
    </submittedName>
</protein>
<dbReference type="SUPFAM" id="SSF53187">
    <property type="entry name" value="Zn-dependent exopeptidases"/>
    <property type="match status" value="1"/>
</dbReference>
<dbReference type="EC" id="3.5.1.18" evidence="4"/>
<dbReference type="Proteomes" id="UP000680365">
    <property type="component" value="Unassembled WGS sequence"/>
</dbReference>
<accession>A0ABS5QM94</accession>
<evidence type="ECO:0000256" key="2">
    <source>
        <dbReference type="ARBA" id="ARBA00022801"/>
    </source>
</evidence>
<sequence length="369" mass="42413">MIEILKNLINIKSIDGKEEEKKKICDYVCSLFENNGFFIEKFENNGIYSIIISSKGGKDLDFLFCGHLDVVDADEETWEFYEDEDFFYGRGSLDMKGNCAVMINSFLDNKEKIINCDKNFALMFTTDEEIGSNLGVNYLINKIGFKANMVYIPDTGAGMNKYLKEGKGFIFSEININGTESHGCRPWRGKSVLDTFIDFYEQLYKTFPKASGDEDGWLSTSANIGIINGGDAFNKVMGNLNFKLDIRFNPNNSIDEIEQKLNSLVSKFDNIEFNIIQKFSGFVVDENSEYIKKYLDIIKEYYQEEIKDEKEFGSNDGRFFVPLTNNIIMTGALGYGYHSKGEKVYKKELFDFKIILDKYLIELIYSEKN</sequence>
<dbReference type="Pfam" id="PF01546">
    <property type="entry name" value="Peptidase_M20"/>
    <property type="match status" value="1"/>
</dbReference>
<dbReference type="Gene3D" id="3.30.70.360">
    <property type="match status" value="1"/>
</dbReference>
<dbReference type="Gene3D" id="3.40.630.10">
    <property type="entry name" value="Zn peptidases"/>
    <property type="match status" value="1"/>
</dbReference>
<evidence type="ECO:0000313" key="5">
    <source>
        <dbReference type="Proteomes" id="UP000680365"/>
    </source>
</evidence>
<evidence type="ECO:0000313" key="4">
    <source>
        <dbReference type="EMBL" id="MBS8121594.1"/>
    </source>
</evidence>
<dbReference type="EMBL" id="JAEDAM010000006">
    <property type="protein sequence ID" value="MBS8121594.1"/>
    <property type="molecule type" value="Genomic_DNA"/>
</dbReference>
<dbReference type="PANTHER" id="PTHR43808:SF32">
    <property type="entry name" value="ARGE_DAPE-RELATED DEACYLASE"/>
    <property type="match status" value="1"/>
</dbReference>
<feature type="domain" description="Peptidase M20 dimerisation" evidence="3">
    <location>
        <begin position="167"/>
        <end position="267"/>
    </location>
</feature>
<evidence type="ECO:0000259" key="3">
    <source>
        <dbReference type="Pfam" id="PF07687"/>
    </source>
</evidence>
<keyword evidence="5" id="KW-1185">Reference proteome</keyword>
<keyword evidence="1" id="KW-0479">Metal-binding</keyword>
<organism evidence="4 5">
    <name type="scientific">Candidatus Vampirococcus lugosii</name>
    <dbReference type="NCBI Taxonomy" id="2789015"/>
    <lineage>
        <taxon>Bacteria</taxon>
        <taxon>Candidatus Absconditibacteriota</taxon>
        <taxon>Vampirococcus</taxon>
    </lineage>
</organism>